<feature type="domain" description="Ig-like" evidence="17">
    <location>
        <begin position="181"/>
        <end position="272"/>
    </location>
</feature>
<keyword evidence="8" id="KW-0130">Cell adhesion</keyword>
<name>A0A8D0CDK9_SCLFO</name>
<evidence type="ECO:0000256" key="11">
    <source>
        <dbReference type="ARBA" id="ARBA00023136"/>
    </source>
</evidence>
<keyword evidence="4" id="KW-1003">Cell membrane</keyword>
<evidence type="ECO:0000256" key="7">
    <source>
        <dbReference type="ARBA" id="ARBA00022737"/>
    </source>
</evidence>
<dbReference type="Pfam" id="PF07686">
    <property type="entry name" value="V-set"/>
    <property type="match status" value="1"/>
</dbReference>
<dbReference type="GO" id="GO:0005886">
    <property type="term" value="C:plasma membrane"/>
    <property type="evidence" value="ECO:0007669"/>
    <property type="project" value="UniProtKB-SubCell"/>
</dbReference>
<dbReference type="AlphaFoldDB" id="A0A8D0CDK9"/>
<dbReference type="Pfam" id="PF08205">
    <property type="entry name" value="C2-set_2"/>
    <property type="match status" value="1"/>
</dbReference>
<dbReference type="PROSITE" id="PS50835">
    <property type="entry name" value="IG_LIKE"/>
    <property type="match status" value="3"/>
</dbReference>
<proteinExistence type="inferred from homology"/>
<feature type="domain" description="Ig-like" evidence="17">
    <location>
        <begin position="66"/>
        <end position="176"/>
    </location>
</feature>
<evidence type="ECO:0000256" key="8">
    <source>
        <dbReference type="ARBA" id="ARBA00022889"/>
    </source>
</evidence>
<keyword evidence="14" id="KW-0393">Immunoglobulin domain</keyword>
<keyword evidence="10 16" id="KW-1133">Transmembrane helix</keyword>
<evidence type="ECO:0000256" key="12">
    <source>
        <dbReference type="ARBA" id="ARBA00023157"/>
    </source>
</evidence>
<evidence type="ECO:0000256" key="1">
    <source>
        <dbReference type="ARBA" id="ARBA00004162"/>
    </source>
</evidence>
<dbReference type="Pfam" id="PF13927">
    <property type="entry name" value="Ig_3"/>
    <property type="match status" value="1"/>
</dbReference>
<accession>A0A8D0CDK9</accession>
<sequence>MVHSHTARSLRTSRAQCVNERLAAERLGARIMAGNSLRLGRRTTSLPWELRAIALLFLVRLSGALANQVLVPSNVNAILGRNMTLSCLVEVGANLSLTQSSWERSLSTGTITLAVFNPEFGISISPEYRKRLSFHSPSPQNVTVVLQDVGFSDSGVYTCKVATFPLGNTQASTHVSIMVKPEVYVSAGSAPLLDGGNESLVATCIAERARPPANVSWETELFGRSQAHQQAEPNGTTTSQVRYLWRPTRRAQDHPLTCVVQHPALPTEFRIPYQLNVQYAPEVTVARSNGEWYAGRENAQLQCQANANPPVHYWHWSRLDGPMPEGVEVLNNTLLFTLPLHQNDSGVYRCEVANDIAQKSRETRIWIQEPPPTTATTSTTPALILPGNDFSNTAPANRRFQVSSPTLGSLPDSSLGAIVGGAVGGILLLVLILVLGGVCYMRQRRTFRGDYYTKQYLGPADMQKEPQLDMLQPHELQEVYGRGGPPQDSPDLKPKSCADIVHSEYDTERKDREDWGDGMCNSRRIHREEVYYPNHHSPHSIHSREMPMHLSSVNNGSPYLSEDFYDNGIDSEYVSHLDGSVISRREWYV</sequence>
<dbReference type="InterPro" id="IPR013783">
    <property type="entry name" value="Ig-like_fold"/>
</dbReference>
<comment type="similarity">
    <text evidence="3">Belongs to the nectin family.</text>
</comment>
<dbReference type="SUPFAM" id="SSF48726">
    <property type="entry name" value="Immunoglobulin"/>
    <property type="match status" value="3"/>
</dbReference>
<dbReference type="InterPro" id="IPR003599">
    <property type="entry name" value="Ig_sub"/>
</dbReference>
<evidence type="ECO:0000256" key="14">
    <source>
        <dbReference type="ARBA" id="ARBA00023319"/>
    </source>
</evidence>
<keyword evidence="6" id="KW-0732">Signal</keyword>
<evidence type="ECO:0000256" key="2">
    <source>
        <dbReference type="ARBA" id="ARBA00004536"/>
    </source>
</evidence>
<evidence type="ECO:0000256" key="3">
    <source>
        <dbReference type="ARBA" id="ARBA00007810"/>
    </source>
</evidence>
<dbReference type="FunFam" id="2.60.40.10:FF:000298">
    <property type="entry name" value="Nectin cell adhesion molecule 3"/>
    <property type="match status" value="1"/>
</dbReference>
<evidence type="ECO:0000256" key="10">
    <source>
        <dbReference type="ARBA" id="ARBA00022989"/>
    </source>
</evidence>
<keyword evidence="12" id="KW-1015">Disulfide bond</keyword>
<reference evidence="18" key="3">
    <citation type="submission" date="2025-09" db="UniProtKB">
        <authorList>
            <consortium name="Ensembl"/>
        </authorList>
    </citation>
    <scope>IDENTIFICATION</scope>
</reference>
<dbReference type="PANTHER" id="PTHR23277:SF12">
    <property type="entry name" value="NECTIN-3"/>
    <property type="match status" value="1"/>
</dbReference>
<evidence type="ECO:0000256" key="9">
    <source>
        <dbReference type="ARBA" id="ARBA00022949"/>
    </source>
</evidence>
<keyword evidence="11 16" id="KW-0472">Membrane</keyword>
<feature type="domain" description="Ig-like" evidence="17">
    <location>
        <begin position="281"/>
        <end position="366"/>
    </location>
</feature>
<dbReference type="InterPro" id="IPR051427">
    <property type="entry name" value="Nectin/Nectin-like"/>
</dbReference>
<evidence type="ECO:0000259" key="17">
    <source>
        <dbReference type="PROSITE" id="PS50835"/>
    </source>
</evidence>
<dbReference type="GO" id="GO:0007156">
    <property type="term" value="P:homophilic cell adhesion via plasma membrane adhesion molecules"/>
    <property type="evidence" value="ECO:0007669"/>
    <property type="project" value="TreeGrafter"/>
</dbReference>
<keyword evidence="19" id="KW-1185">Reference proteome</keyword>
<evidence type="ECO:0000256" key="4">
    <source>
        <dbReference type="ARBA" id="ARBA00022475"/>
    </source>
</evidence>
<dbReference type="GeneID" id="108938329"/>
<dbReference type="GO" id="GO:0005912">
    <property type="term" value="C:adherens junction"/>
    <property type="evidence" value="ECO:0007669"/>
    <property type="project" value="UniProtKB-SubCell"/>
</dbReference>
<dbReference type="Gene3D" id="2.60.40.10">
    <property type="entry name" value="Immunoglobulins"/>
    <property type="match status" value="3"/>
</dbReference>
<dbReference type="PANTHER" id="PTHR23277">
    <property type="entry name" value="NECTIN-RELATED"/>
    <property type="match status" value="1"/>
</dbReference>
<evidence type="ECO:0000256" key="16">
    <source>
        <dbReference type="SAM" id="Phobius"/>
    </source>
</evidence>
<dbReference type="InterPro" id="IPR013106">
    <property type="entry name" value="Ig_V-set"/>
</dbReference>
<dbReference type="InterPro" id="IPR036179">
    <property type="entry name" value="Ig-like_dom_sf"/>
</dbReference>
<keyword evidence="13" id="KW-0325">Glycoprotein</keyword>
<dbReference type="SMART" id="SM00409">
    <property type="entry name" value="IG"/>
    <property type="match status" value="2"/>
</dbReference>
<reference evidence="18" key="2">
    <citation type="submission" date="2025-08" db="UniProtKB">
        <authorList>
            <consortium name="Ensembl"/>
        </authorList>
    </citation>
    <scope>IDENTIFICATION</scope>
</reference>
<dbReference type="OrthoDB" id="9442762at2759"/>
<keyword evidence="5 16" id="KW-0812">Transmembrane</keyword>
<dbReference type="GeneTree" id="ENSGT00940000156028"/>
<evidence type="ECO:0000313" key="19">
    <source>
        <dbReference type="Proteomes" id="UP000694397"/>
    </source>
</evidence>
<evidence type="ECO:0000313" key="18">
    <source>
        <dbReference type="Ensembl" id="ENSSFOP00015065397.1"/>
    </source>
</evidence>
<keyword evidence="9" id="KW-0965">Cell junction</keyword>
<gene>
    <name evidence="18" type="primary">nectin3a</name>
</gene>
<dbReference type="RefSeq" id="XP_018614345.2">
    <property type="nucleotide sequence ID" value="XM_018758829.2"/>
</dbReference>
<comment type="subcellular location">
    <subcellularLocation>
        <location evidence="2">Cell junction</location>
        <location evidence="2">Adherens junction</location>
    </subcellularLocation>
    <subcellularLocation>
        <location evidence="1">Cell membrane</location>
        <topology evidence="1">Single-pass membrane protein</topology>
    </subcellularLocation>
</comment>
<keyword evidence="7" id="KW-0677">Repeat</keyword>
<feature type="transmembrane region" description="Helical" evidence="16">
    <location>
        <begin position="415"/>
        <end position="440"/>
    </location>
</feature>
<dbReference type="InterPro" id="IPR007110">
    <property type="entry name" value="Ig-like_dom"/>
</dbReference>
<evidence type="ECO:0000256" key="5">
    <source>
        <dbReference type="ARBA" id="ARBA00022692"/>
    </source>
</evidence>
<evidence type="ECO:0000256" key="6">
    <source>
        <dbReference type="ARBA" id="ARBA00022729"/>
    </source>
</evidence>
<dbReference type="GO" id="GO:0007157">
    <property type="term" value="P:heterophilic cell-cell adhesion via plasma membrane cell adhesion molecules"/>
    <property type="evidence" value="ECO:0007669"/>
    <property type="project" value="TreeGrafter"/>
</dbReference>
<dbReference type="Proteomes" id="UP000694397">
    <property type="component" value="Chromosome 10"/>
</dbReference>
<evidence type="ECO:0000256" key="13">
    <source>
        <dbReference type="ARBA" id="ARBA00023180"/>
    </source>
</evidence>
<organism evidence="18 19">
    <name type="scientific">Scleropages formosus</name>
    <name type="common">Asian bonytongue</name>
    <name type="synonym">Osteoglossum formosum</name>
    <dbReference type="NCBI Taxonomy" id="113540"/>
    <lineage>
        <taxon>Eukaryota</taxon>
        <taxon>Metazoa</taxon>
        <taxon>Chordata</taxon>
        <taxon>Craniata</taxon>
        <taxon>Vertebrata</taxon>
        <taxon>Euteleostomi</taxon>
        <taxon>Actinopterygii</taxon>
        <taxon>Neopterygii</taxon>
        <taxon>Teleostei</taxon>
        <taxon>Osteoglossocephala</taxon>
        <taxon>Osteoglossomorpha</taxon>
        <taxon>Osteoglossiformes</taxon>
        <taxon>Osteoglossidae</taxon>
        <taxon>Scleropages</taxon>
    </lineage>
</organism>
<dbReference type="InterPro" id="IPR013162">
    <property type="entry name" value="CD80_C2-set"/>
</dbReference>
<reference evidence="18 19" key="1">
    <citation type="submission" date="2019-04" db="EMBL/GenBank/DDBJ databases">
        <authorList>
            <consortium name="Wellcome Sanger Institute Data Sharing"/>
        </authorList>
    </citation>
    <scope>NUCLEOTIDE SEQUENCE [LARGE SCALE GENOMIC DNA]</scope>
</reference>
<evidence type="ECO:0000256" key="15">
    <source>
        <dbReference type="ARBA" id="ARBA00082570"/>
    </source>
</evidence>
<dbReference type="Ensembl" id="ENSSFOT00015063920.1">
    <property type="protein sequence ID" value="ENSSFOP00015065397.1"/>
    <property type="gene ID" value="ENSSFOG00015027329.1"/>
</dbReference>
<protein>
    <recommendedName>
        <fullName evidence="15">Nectin cell adhesion molecule 3</fullName>
    </recommendedName>
</protein>
<dbReference type="GO" id="GO:0043296">
    <property type="term" value="C:apical junction complex"/>
    <property type="evidence" value="ECO:0007669"/>
    <property type="project" value="TreeGrafter"/>
</dbReference>